<dbReference type="PRINTS" id="PR01590">
    <property type="entry name" value="HTHFIS"/>
</dbReference>
<dbReference type="Gene3D" id="1.20.5.430">
    <property type="match status" value="1"/>
</dbReference>
<dbReference type="EMBL" id="VCDI01000001">
    <property type="protein sequence ID" value="TLU74076.1"/>
    <property type="molecule type" value="Genomic_DNA"/>
</dbReference>
<sequence length="478" mass="51608">MVWLNSFSYGGALLGDGSEGGVSEIGRLVGAAADLALLIDDQGLIRDISFRSERLQKDLRGASDWLGRSWAETVTSESRGKVAALLEASQRDEEVRLRHINHPATSGADVAVQYSTIRLRDGKVTAAFGQDLRLFSELQQKLIDAQEALDRDYAALREAQARSRLLFDGTGEALVAVNVATLKIVEFNPAASRLFRTEIRKGRAFLDLFRESSHTKVQRFVTTLQNKGAADMATVALVETGAPVAMSGGMLQSGGTLLMLARITGLAARDGTSLEALNGRLLDALEQSPDAFVFTDGDGLILAANAAFLDMVQLGNIDQVRGRSLGDWLGQSAASVEIDVLLANLRQRGTVRLFSTRLRGQHGAERQVEISAVIVDGGEHARLGFSIRDVARRLTPPAPEPAADAPVGNEHLVDLIGRVPLRDLVRDATDVIERLCIEAALKLTGNNRASASEMLGLSRQSLYVKMRRFGIGNLDDSE</sequence>
<dbReference type="Proteomes" id="UP000305654">
    <property type="component" value="Unassembled WGS sequence"/>
</dbReference>
<evidence type="ECO:0000259" key="1">
    <source>
        <dbReference type="SMART" id="SM00091"/>
    </source>
</evidence>
<dbReference type="GO" id="GO:0006355">
    <property type="term" value="P:regulation of DNA-templated transcription"/>
    <property type="evidence" value="ECO:0007669"/>
    <property type="project" value="InterPro"/>
</dbReference>
<feature type="domain" description="PAS" evidence="1">
    <location>
        <begin position="23"/>
        <end position="91"/>
    </location>
</feature>
<dbReference type="SMART" id="SM00091">
    <property type="entry name" value="PAS"/>
    <property type="match status" value="3"/>
</dbReference>
<dbReference type="Pfam" id="PF02954">
    <property type="entry name" value="HTH_8"/>
    <property type="match status" value="1"/>
</dbReference>
<keyword evidence="3" id="KW-1185">Reference proteome</keyword>
<dbReference type="Gene3D" id="1.10.10.60">
    <property type="entry name" value="Homeodomain-like"/>
    <property type="match status" value="1"/>
</dbReference>
<protein>
    <submittedName>
        <fullName evidence="2">Transcriptional regulator PpsR</fullName>
    </submittedName>
</protein>
<name>A0A5R9JF83_9PROT</name>
<dbReference type="InterPro" id="IPR009057">
    <property type="entry name" value="Homeodomain-like_sf"/>
</dbReference>
<reference evidence="2 3" key="1">
    <citation type="submission" date="2019-05" db="EMBL/GenBank/DDBJ databases">
        <authorList>
            <person name="Pankratov T."/>
            <person name="Grouzdev D."/>
        </authorList>
    </citation>
    <scope>NUCLEOTIDE SEQUENCE [LARGE SCALE GENOMIC DNA]</scope>
    <source>
        <strain evidence="2 3">KEBCLARHB70R</strain>
    </source>
</reference>
<dbReference type="InterPro" id="IPR002197">
    <property type="entry name" value="HTH_Fis"/>
</dbReference>
<dbReference type="InterPro" id="IPR011785">
    <property type="entry name" value="Tscrpt_reg_PpsR-CrtJ"/>
</dbReference>
<dbReference type="NCBIfam" id="TIGR00229">
    <property type="entry name" value="sensory_box"/>
    <property type="match status" value="1"/>
</dbReference>
<dbReference type="Gene3D" id="3.30.450.20">
    <property type="entry name" value="PAS domain"/>
    <property type="match status" value="2"/>
</dbReference>
<proteinExistence type="predicted"/>
<dbReference type="GO" id="GO:0043565">
    <property type="term" value="F:sequence-specific DNA binding"/>
    <property type="evidence" value="ECO:0007669"/>
    <property type="project" value="InterPro"/>
</dbReference>
<dbReference type="NCBIfam" id="TIGR02040">
    <property type="entry name" value="PpsR-CrtJ"/>
    <property type="match status" value="1"/>
</dbReference>
<evidence type="ECO:0000313" key="2">
    <source>
        <dbReference type="EMBL" id="TLU74076.1"/>
    </source>
</evidence>
<dbReference type="InterPro" id="IPR000014">
    <property type="entry name" value="PAS"/>
</dbReference>
<comment type="caution">
    <text evidence="2">The sequence shown here is derived from an EMBL/GenBank/DDBJ whole genome shotgun (WGS) entry which is preliminary data.</text>
</comment>
<dbReference type="InterPro" id="IPR013767">
    <property type="entry name" value="PAS_fold"/>
</dbReference>
<dbReference type="CDD" id="cd00130">
    <property type="entry name" value="PAS"/>
    <property type="match status" value="1"/>
</dbReference>
<organism evidence="2 3">
    <name type="scientific">Lichenicoccus roseus</name>
    <dbReference type="NCBI Taxonomy" id="2683649"/>
    <lineage>
        <taxon>Bacteria</taxon>
        <taxon>Pseudomonadati</taxon>
        <taxon>Pseudomonadota</taxon>
        <taxon>Alphaproteobacteria</taxon>
        <taxon>Acetobacterales</taxon>
        <taxon>Acetobacteraceae</taxon>
        <taxon>Lichenicoccus</taxon>
    </lineage>
</organism>
<dbReference type="Pfam" id="PF13188">
    <property type="entry name" value="PAS_8"/>
    <property type="match status" value="1"/>
</dbReference>
<feature type="domain" description="PAS" evidence="1">
    <location>
        <begin position="161"/>
        <end position="226"/>
    </location>
</feature>
<dbReference type="InterPro" id="IPR035965">
    <property type="entry name" value="PAS-like_dom_sf"/>
</dbReference>
<accession>A0A5R9JF83</accession>
<dbReference type="AlphaFoldDB" id="A0A5R9JF83"/>
<dbReference type="Pfam" id="PF00989">
    <property type="entry name" value="PAS"/>
    <property type="match status" value="1"/>
</dbReference>
<dbReference type="OrthoDB" id="5499170at2"/>
<gene>
    <name evidence="2" type="primary">ppsR</name>
    <name evidence="2" type="ORF">FE263_02360</name>
</gene>
<dbReference type="SUPFAM" id="SSF46689">
    <property type="entry name" value="Homeodomain-like"/>
    <property type="match status" value="1"/>
</dbReference>
<feature type="domain" description="PAS" evidence="1">
    <location>
        <begin position="279"/>
        <end position="347"/>
    </location>
</feature>
<dbReference type="SUPFAM" id="SSF55785">
    <property type="entry name" value="PYP-like sensor domain (PAS domain)"/>
    <property type="match status" value="3"/>
</dbReference>
<evidence type="ECO:0000313" key="3">
    <source>
        <dbReference type="Proteomes" id="UP000305654"/>
    </source>
</evidence>